<evidence type="ECO:0000313" key="4">
    <source>
        <dbReference type="Proteomes" id="UP001153555"/>
    </source>
</evidence>
<dbReference type="Proteomes" id="UP001153555">
    <property type="component" value="Unassembled WGS sequence"/>
</dbReference>
<feature type="compositionally biased region" description="Polar residues" evidence="2">
    <location>
        <begin position="54"/>
        <end position="66"/>
    </location>
</feature>
<dbReference type="EMBL" id="CACSLK010007779">
    <property type="protein sequence ID" value="CAA0811118.1"/>
    <property type="molecule type" value="Genomic_DNA"/>
</dbReference>
<feature type="non-terminal residue" evidence="3">
    <location>
        <position position="229"/>
    </location>
</feature>
<name>A0A9N7R369_STRHE</name>
<dbReference type="AlphaFoldDB" id="A0A9N7R369"/>
<keyword evidence="1" id="KW-0175">Coiled coil</keyword>
<gene>
    <name evidence="3" type="ORF">SHERM_00144</name>
</gene>
<sequence length="229" mass="24955">VPLSILRPGDTVPTRVFTARVASANSGDTMDNIPLRRRRPAFGSLDEPEEDEVTSSQPNFPVSSTIPPSSSQPGASNSPSNKTSTENTRRASTKHPSLSHKWYSPDKIVHPSGWSEAALAVKEVVVAEKETTLKEKEAALEQERAARAQAEAARTQVEAAQAQAEATRAELEATLATERAAHAEEKQRYANATALRAREMLWATTTGQLFLRENFAQVGADFMQSPQFL</sequence>
<feature type="compositionally biased region" description="Low complexity" evidence="2">
    <location>
        <begin position="67"/>
        <end position="80"/>
    </location>
</feature>
<keyword evidence="4" id="KW-1185">Reference proteome</keyword>
<organism evidence="3 4">
    <name type="scientific">Striga hermonthica</name>
    <name type="common">Purple witchweed</name>
    <name type="synonym">Buchnera hermonthica</name>
    <dbReference type="NCBI Taxonomy" id="68872"/>
    <lineage>
        <taxon>Eukaryota</taxon>
        <taxon>Viridiplantae</taxon>
        <taxon>Streptophyta</taxon>
        <taxon>Embryophyta</taxon>
        <taxon>Tracheophyta</taxon>
        <taxon>Spermatophyta</taxon>
        <taxon>Magnoliopsida</taxon>
        <taxon>eudicotyledons</taxon>
        <taxon>Gunneridae</taxon>
        <taxon>Pentapetalae</taxon>
        <taxon>asterids</taxon>
        <taxon>lamiids</taxon>
        <taxon>Lamiales</taxon>
        <taxon>Orobanchaceae</taxon>
        <taxon>Buchnereae</taxon>
        <taxon>Striga</taxon>
    </lineage>
</organism>
<protein>
    <submittedName>
        <fullName evidence="3">Uncharacterized protein</fullName>
    </submittedName>
</protein>
<feature type="non-terminal residue" evidence="3">
    <location>
        <position position="1"/>
    </location>
</feature>
<accession>A0A9N7R369</accession>
<evidence type="ECO:0000313" key="3">
    <source>
        <dbReference type="EMBL" id="CAA0811118.1"/>
    </source>
</evidence>
<evidence type="ECO:0000256" key="2">
    <source>
        <dbReference type="SAM" id="MobiDB-lite"/>
    </source>
</evidence>
<reference evidence="3" key="1">
    <citation type="submission" date="2019-12" db="EMBL/GenBank/DDBJ databases">
        <authorList>
            <person name="Scholes J."/>
        </authorList>
    </citation>
    <scope>NUCLEOTIDE SEQUENCE</scope>
</reference>
<feature type="region of interest" description="Disordered" evidence="2">
    <location>
        <begin position="43"/>
        <end position="105"/>
    </location>
</feature>
<comment type="caution">
    <text evidence="3">The sequence shown here is derived from an EMBL/GenBank/DDBJ whole genome shotgun (WGS) entry which is preliminary data.</text>
</comment>
<feature type="coiled-coil region" evidence="1">
    <location>
        <begin position="126"/>
        <end position="188"/>
    </location>
</feature>
<evidence type="ECO:0000256" key="1">
    <source>
        <dbReference type="SAM" id="Coils"/>
    </source>
</evidence>
<proteinExistence type="predicted"/>